<feature type="domain" description="Glycosyl hydrolase family 13 catalytic" evidence="1">
    <location>
        <begin position="57"/>
        <end position="368"/>
    </location>
</feature>
<keyword evidence="2" id="KW-0378">Hydrolase</keyword>
<evidence type="ECO:0000313" key="3">
    <source>
        <dbReference type="Proteomes" id="UP001152599"/>
    </source>
</evidence>
<protein>
    <submittedName>
        <fullName evidence="2">Alpha-amylase family glycosyl hydrolase</fullName>
    </submittedName>
</protein>
<dbReference type="InterPro" id="IPR017853">
    <property type="entry name" value="GH"/>
</dbReference>
<dbReference type="PANTHER" id="PTHR47786">
    <property type="entry name" value="ALPHA-1,4-GLUCAN:MALTOSE-1-PHOSPHATE MALTOSYLTRANSFERASE"/>
    <property type="match status" value="1"/>
</dbReference>
<gene>
    <name evidence="2" type="ORF">NMK71_06590</name>
</gene>
<dbReference type="PANTHER" id="PTHR47786:SF2">
    <property type="entry name" value="GLYCOSYL HYDROLASE FAMILY 13 CATALYTIC DOMAIN-CONTAINING PROTEIN"/>
    <property type="match status" value="1"/>
</dbReference>
<dbReference type="SMART" id="SM00642">
    <property type="entry name" value="Aamy"/>
    <property type="match status" value="1"/>
</dbReference>
<dbReference type="Gene3D" id="3.20.20.80">
    <property type="entry name" value="Glycosidases"/>
    <property type="match status" value="1"/>
</dbReference>
<name>A0A9X4N0I3_9FLAO</name>
<dbReference type="CDD" id="cd11313">
    <property type="entry name" value="AmyAc_arch_bac_AmyA"/>
    <property type="match status" value="1"/>
</dbReference>
<accession>A0A9X4N0I3</accession>
<dbReference type="EMBL" id="JANCMU010000003">
    <property type="protein sequence ID" value="MDG4946076.1"/>
    <property type="molecule type" value="Genomic_DNA"/>
</dbReference>
<keyword evidence="3" id="KW-1185">Reference proteome</keyword>
<dbReference type="SUPFAM" id="SSF51445">
    <property type="entry name" value="(Trans)glycosidases"/>
    <property type="match status" value="1"/>
</dbReference>
<dbReference type="AlphaFoldDB" id="A0A9X4N0I3"/>
<comment type="caution">
    <text evidence="2">The sequence shown here is derived from an EMBL/GenBank/DDBJ whole genome shotgun (WGS) entry which is preliminary data.</text>
</comment>
<evidence type="ECO:0000313" key="2">
    <source>
        <dbReference type="EMBL" id="MDG4946076.1"/>
    </source>
</evidence>
<dbReference type="GO" id="GO:0005975">
    <property type="term" value="P:carbohydrate metabolic process"/>
    <property type="evidence" value="ECO:0007669"/>
    <property type="project" value="InterPro"/>
</dbReference>
<proteinExistence type="predicted"/>
<dbReference type="Pfam" id="PF00128">
    <property type="entry name" value="Alpha-amylase"/>
    <property type="match status" value="2"/>
</dbReference>
<dbReference type="InterPro" id="IPR006047">
    <property type="entry name" value="GH13_cat_dom"/>
</dbReference>
<sequence length="464" mass="53394">MFKQALILSLFSFTTLFTSCQKQESEVKVQDQAKDSTVVENLEIKQPDWAKNAVIYEVNIRQYSEEGNFKAVTEDLQRLKDMGIDIIWLMPIHPIGEKNRKGSLGSYYAVKDYKAVNPEFGNMDDFKALVDKAHGLEMKVIIDWVANHSSPDNVWIKDNLDYYTKDSLGNAPIPTVGTDWLDVADLNYDNQDMRAAMQDAMMFWVKEANIDGFRCDVAEMVPMDFWIDTRKKLDEIKPVFMLAEGAEPELHQAFNMTYGWPLKDIMIDVADNNKSFNAVINYVQERNNKYKADDIIMYFTTNHDENSWNYLESDKFGLNLKNYNALTYVMGGMPLIYSGQEAGFKKQLEFFEKDPIDWGNYEYADYFKNLISVYKNNPALWNNGERAEYEVLKAENQGLHFIIKKNDDLIAVLQNYSKHPQYVSEISLNGLNIKTNLIDSSDNIVSEKGLEIPAHSTIIIGQSK</sequence>
<dbReference type="GO" id="GO:0016787">
    <property type="term" value="F:hydrolase activity"/>
    <property type="evidence" value="ECO:0007669"/>
    <property type="project" value="UniProtKB-KW"/>
</dbReference>
<evidence type="ECO:0000259" key="1">
    <source>
        <dbReference type="SMART" id="SM00642"/>
    </source>
</evidence>
<reference evidence="2" key="1">
    <citation type="submission" date="2022-07" db="EMBL/GenBank/DDBJ databases">
        <title>Description and genome-wide analysis of Profundicola chukchiensis gen. nov., sp. nov., marine bacteria isolated from bottom sediments of the Chukchi Sea.</title>
        <authorList>
            <person name="Romanenko L."/>
            <person name="Otstavnykh N."/>
            <person name="Kurilenko V."/>
            <person name="Eremeev V."/>
            <person name="Velansky P."/>
            <person name="Mikhailov V."/>
            <person name="Isaeva M."/>
        </authorList>
    </citation>
    <scope>NUCLEOTIDE SEQUENCE</scope>
    <source>
        <strain evidence="2">KMM 9713</strain>
    </source>
</reference>
<organism evidence="2 3">
    <name type="scientific">Profundicola chukchiensis</name>
    <dbReference type="NCBI Taxonomy" id="2961959"/>
    <lineage>
        <taxon>Bacteria</taxon>
        <taxon>Pseudomonadati</taxon>
        <taxon>Bacteroidota</taxon>
        <taxon>Flavobacteriia</taxon>
        <taxon>Flavobacteriales</taxon>
        <taxon>Weeksellaceae</taxon>
        <taxon>Profundicola</taxon>
    </lineage>
</organism>
<dbReference type="RefSeq" id="WP_304420581.1">
    <property type="nucleotide sequence ID" value="NZ_JANCMU010000003.1"/>
</dbReference>
<dbReference type="PROSITE" id="PS51257">
    <property type="entry name" value="PROKAR_LIPOPROTEIN"/>
    <property type="match status" value="1"/>
</dbReference>
<dbReference type="Proteomes" id="UP001152599">
    <property type="component" value="Unassembled WGS sequence"/>
</dbReference>